<comment type="caution">
    <text evidence="7">The sequence shown here is derived from an EMBL/GenBank/DDBJ whole genome shotgun (WGS) entry which is preliminary data.</text>
</comment>
<evidence type="ECO:0000313" key="7">
    <source>
        <dbReference type="EMBL" id="GGH84135.1"/>
    </source>
</evidence>
<organism evidence="7 8">
    <name type="scientific">Saccharibacillus endophyticus</name>
    <dbReference type="NCBI Taxonomy" id="2060666"/>
    <lineage>
        <taxon>Bacteria</taxon>
        <taxon>Bacillati</taxon>
        <taxon>Bacillota</taxon>
        <taxon>Bacilli</taxon>
        <taxon>Bacillales</taxon>
        <taxon>Paenibacillaceae</taxon>
        <taxon>Saccharibacillus</taxon>
    </lineage>
</organism>
<sequence length="225" mass="24265">MEEKSANSDRSHARDGRSPWLELWLHPRQVTRWFLHSGDPLKNALLLSVIAGVLSAFNTASGGNWGDESSMPVLVVRAVLTGGIAGLLGYYVGAFFLRWVGSWFGGEGSTEDMRVVIGQISSRASILLAMLLIPELLIAGTELFTAATPNLDADSMRSTLLAVVLFIESASGFWLFIVTLHAIGEAHGFSAWKALAVELILGVAIFIVLFAVLMIVFAVSGIPFF</sequence>
<evidence type="ECO:0000256" key="2">
    <source>
        <dbReference type="ARBA" id="ARBA00022692"/>
    </source>
</evidence>
<evidence type="ECO:0000256" key="5">
    <source>
        <dbReference type="SAM" id="Phobius"/>
    </source>
</evidence>
<evidence type="ECO:0000259" key="6">
    <source>
        <dbReference type="Pfam" id="PF04893"/>
    </source>
</evidence>
<keyword evidence="8" id="KW-1185">Reference proteome</keyword>
<feature type="transmembrane region" description="Helical" evidence="5">
    <location>
        <begin position="74"/>
        <end position="100"/>
    </location>
</feature>
<dbReference type="Pfam" id="PF04893">
    <property type="entry name" value="Yip1"/>
    <property type="match status" value="1"/>
</dbReference>
<feature type="transmembrane region" description="Helical" evidence="5">
    <location>
        <begin position="195"/>
        <end position="219"/>
    </location>
</feature>
<evidence type="ECO:0000256" key="1">
    <source>
        <dbReference type="ARBA" id="ARBA00004141"/>
    </source>
</evidence>
<proteinExistence type="predicted"/>
<keyword evidence="4 5" id="KW-0472">Membrane</keyword>
<dbReference type="EMBL" id="BMDD01000005">
    <property type="protein sequence ID" value="GGH84135.1"/>
    <property type="molecule type" value="Genomic_DNA"/>
</dbReference>
<dbReference type="Proteomes" id="UP000605427">
    <property type="component" value="Unassembled WGS sequence"/>
</dbReference>
<evidence type="ECO:0000313" key="8">
    <source>
        <dbReference type="Proteomes" id="UP000605427"/>
    </source>
</evidence>
<reference evidence="8" key="1">
    <citation type="journal article" date="2019" name="Int. J. Syst. Evol. Microbiol.">
        <title>The Global Catalogue of Microorganisms (GCM) 10K type strain sequencing project: providing services to taxonomists for standard genome sequencing and annotation.</title>
        <authorList>
            <consortium name="The Broad Institute Genomics Platform"/>
            <consortium name="The Broad Institute Genome Sequencing Center for Infectious Disease"/>
            <person name="Wu L."/>
            <person name="Ma J."/>
        </authorList>
    </citation>
    <scope>NUCLEOTIDE SEQUENCE [LARGE SCALE GENOMIC DNA]</scope>
    <source>
        <strain evidence="8">CCM 8702</strain>
    </source>
</reference>
<feature type="transmembrane region" description="Helical" evidence="5">
    <location>
        <begin position="160"/>
        <end position="183"/>
    </location>
</feature>
<feature type="transmembrane region" description="Helical" evidence="5">
    <location>
        <begin position="120"/>
        <end position="140"/>
    </location>
</feature>
<name>A0ABQ2A3B2_9BACL</name>
<dbReference type="InterPro" id="IPR006977">
    <property type="entry name" value="Yip1_dom"/>
</dbReference>
<feature type="transmembrane region" description="Helical" evidence="5">
    <location>
        <begin position="44"/>
        <end position="62"/>
    </location>
</feature>
<accession>A0ABQ2A3B2</accession>
<keyword evidence="3 5" id="KW-1133">Transmembrane helix</keyword>
<comment type="subcellular location">
    <subcellularLocation>
        <location evidence="1">Membrane</location>
        <topology evidence="1">Multi-pass membrane protein</topology>
    </subcellularLocation>
</comment>
<evidence type="ECO:0000256" key="3">
    <source>
        <dbReference type="ARBA" id="ARBA00022989"/>
    </source>
</evidence>
<evidence type="ECO:0000256" key="4">
    <source>
        <dbReference type="ARBA" id="ARBA00023136"/>
    </source>
</evidence>
<protein>
    <submittedName>
        <fullName evidence="7">YIP1 family protein</fullName>
    </submittedName>
</protein>
<keyword evidence="2 5" id="KW-0812">Transmembrane</keyword>
<gene>
    <name evidence="7" type="ORF">GCM10007362_38480</name>
</gene>
<dbReference type="RefSeq" id="WP_172241002.1">
    <property type="nucleotide sequence ID" value="NZ_BMDD01000005.1"/>
</dbReference>
<feature type="domain" description="Yip1" evidence="6">
    <location>
        <begin position="22"/>
        <end position="212"/>
    </location>
</feature>